<evidence type="ECO:0000313" key="3">
    <source>
        <dbReference type="EMBL" id="TMW59838.1"/>
    </source>
</evidence>
<dbReference type="OrthoDB" id="64619at2759"/>
<name>A0A8K1CBA9_PYTOL</name>
<feature type="compositionally biased region" description="Basic and acidic residues" evidence="2">
    <location>
        <begin position="38"/>
        <end position="47"/>
    </location>
</feature>
<dbReference type="Proteomes" id="UP000794436">
    <property type="component" value="Unassembled WGS sequence"/>
</dbReference>
<evidence type="ECO:0000313" key="4">
    <source>
        <dbReference type="Proteomes" id="UP000794436"/>
    </source>
</evidence>
<feature type="coiled-coil region" evidence="1">
    <location>
        <begin position="62"/>
        <end position="89"/>
    </location>
</feature>
<sequence>MSWLELPDDPATLQAALAMIDAMDDGYMGSVEGSGSSEHTEESEGARSPEPTTPVAVTRPKRFRTKDEIEHLKQQVTQLAEKLATLQLQNASTKVVPHGSRVWEGIAGRQKRHREIAELENAKLRTMLDTQLRVSQNLMRLLQKGSACEDESLMILLRQQKIVAQRSLTNEDLFTRLDELYELTSSVFAPFSFDDQRTAFRDIRVSDDDPSNVSANFWASWTLPFPADLVAQASWASYHQMPANRECGRRVEEKSTTFIADFHADAAIFDNTLLQGAFVGKIIAKRYFSRSEHVIVSNMRAEMAESVQDATYQEDRWFRVTAVPSDGVSPLTQVQINRRLQFRIAPPPHQPLQQQSHYVQAMSSPLLSMIENEMAWRQRTVEHLLLTSRPTVLC</sequence>
<evidence type="ECO:0000256" key="2">
    <source>
        <dbReference type="SAM" id="MobiDB-lite"/>
    </source>
</evidence>
<reference evidence="3" key="1">
    <citation type="submission" date="2019-03" db="EMBL/GenBank/DDBJ databases">
        <title>Long read genome sequence of the mycoparasitic Pythium oligandrum ATCC 38472 isolated from sugarbeet rhizosphere.</title>
        <authorList>
            <person name="Gaulin E."/>
        </authorList>
    </citation>
    <scope>NUCLEOTIDE SEQUENCE</scope>
    <source>
        <strain evidence="3">ATCC 38472_TT</strain>
    </source>
</reference>
<proteinExistence type="predicted"/>
<accession>A0A8K1CBA9</accession>
<dbReference type="EMBL" id="SPLM01000109">
    <property type="protein sequence ID" value="TMW59838.1"/>
    <property type="molecule type" value="Genomic_DNA"/>
</dbReference>
<keyword evidence="1" id="KW-0175">Coiled coil</keyword>
<gene>
    <name evidence="3" type="ORF">Poli38472_004907</name>
</gene>
<protein>
    <recommendedName>
        <fullName evidence="5">M96 mating-specific protein family</fullName>
    </recommendedName>
</protein>
<evidence type="ECO:0000256" key="1">
    <source>
        <dbReference type="SAM" id="Coils"/>
    </source>
</evidence>
<dbReference type="AlphaFoldDB" id="A0A8K1CBA9"/>
<comment type="caution">
    <text evidence="3">The sequence shown here is derived from an EMBL/GenBank/DDBJ whole genome shotgun (WGS) entry which is preliminary data.</text>
</comment>
<feature type="region of interest" description="Disordered" evidence="2">
    <location>
        <begin position="28"/>
        <end position="58"/>
    </location>
</feature>
<evidence type="ECO:0008006" key="5">
    <source>
        <dbReference type="Google" id="ProtNLM"/>
    </source>
</evidence>
<keyword evidence="4" id="KW-1185">Reference proteome</keyword>
<organism evidence="3 4">
    <name type="scientific">Pythium oligandrum</name>
    <name type="common">Mycoparasitic fungus</name>
    <dbReference type="NCBI Taxonomy" id="41045"/>
    <lineage>
        <taxon>Eukaryota</taxon>
        <taxon>Sar</taxon>
        <taxon>Stramenopiles</taxon>
        <taxon>Oomycota</taxon>
        <taxon>Peronosporomycetes</taxon>
        <taxon>Pythiales</taxon>
        <taxon>Pythiaceae</taxon>
        <taxon>Pythium</taxon>
    </lineage>
</organism>
<feature type="compositionally biased region" description="Low complexity" evidence="2">
    <location>
        <begin position="28"/>
        <end position="37"/>
    </location>
</feature>